<sequence>MKLRKVYDKKFEKISAVNHSVAEADRLNNLFKKTMQRGDTLHHRIFIPINGHNLPLTTKHEKLLFFIALNT</sequence>
<protein>
    <submittedName>
        <fullName evidence="1">Uncharacterized protein</fullName>
    </submittedName>
</protein>
<dbReference type="KEGG" id="dmm:dnm_060350"/>
<dbReference type="AlphaFoldDB" id="A0A975BQW0"/>
<keyword evidence="2" id="KW-1185">Reference proteome</keyword>
<accession>A0A975BQW0</accession>
<evidence type="ECO:0000313" key="1">
    <source>
        <dbReference type="EMBL" id="QTA89976.1"/>
    </source>
</evidence>
<dbReference type="Proteomes" id="UP000663722">
    <property type="component" value="Chromosome"/>
</dbReference>
<gene>
    <name evidence="1" type="ORF">dnm_060350</name>
</gene>
<organism evidence="1 2">
    <name type="scientific">Desulfonema magnum</name>
    <dbReference type="NCBI Taxonomy" id="45655"/>
    <lineage>
        <taxon>Bacteria</taxon>
        <taxon>Pseudomonadati</taxon>
        <taxon>Thermodesulfobacteriota</taxon>
        <taxon>Desulfobacteria</taxon>
        <taxon>Desulfobacterales</taxon>
        <taxon>Desulfococcaceae</taxon>
        <taxon>Desulfonema</taxon>
    </lineage>
</organism>
<evidence type="ECO:0000313" key="2">
    <source>
        <dbReference type="Proteomes" id="UP000663722"/>
    </source>
</evidence>
<name>A0A975BQW0_9BACT</name>
<proteinExistence type="predicted"/>
<reference evidence="1" key="1">
    <citation type="journal article" date="2021" name="Microb. Physiol.">
        <title>Proteogenomic Insights into the Physiology of Marine, Sulfate-Reducing, Filamentous Desulfonema limicola and Desulfonema magnum.</title>
        <authorList>
            <person name="Schnaars V."/>
            <person name="Wohlbrand L."/>
            <person name="Scheve S."/>
            <person name="Hinrichs C."/>
            <person name="Reinhardt R."/>
            <person name="Rabus R."/>
        </authorList>
    </citation>
    <scope>NUCLEOTIDE SEQUENCE</scope>
    <source>
        <strain evidence="1">4be13</strain>
    </source>
</reference>
<dbReference type="EMBL" id="CP061800">
    <property type="protein sequence ID" value="QTA89976.1"/>
    <property type="molecule type" value="Genomic_DNA"/>
</dbReference>